<dbReference type="SUPFAM" id="SSF69318">
    <property type="entry name" value="Integrin alpha N-terminal domain"/>
    <property type="match status" value="1"/>
</dbReference>
<dbReference type="InterPro" id="IPR057089">
    <property type="entry name" value="C2_TIP"/>
</dbReference>
<dbReference type="OMA" id="PGDWIPW"/>
<evidence type="ECO:0000256" key="2">
    <source>
        <dbReference type="ARBA" id="ARBA00006496"/>
    </source>
</evidence>
<dbReference type="InterPro" id="IPR028994">
    <property type="entry name" value="Integrin_alpha_N"/>
</dbReference>
<dbReference type="Pfam" id="PF23122">
    <property type="entry name" value="C2_ITFG1"/>
    <property type="match status" value="1"/>
</dbReference>
<dbReference type="AlphaFoldDB" id="A0A914AV92"/>
<dbReference type="PANTHER" id="PTHR13412:SF0">
    <property type="entry name" value="T-CELL IMMUNOMODULATORY PROTEIN"/>
    <property type="match status" value="1"/>
</dbReference>
<evidence type="ECO:0000256" key="7">
    <source>
        <dbReference type="ARBA" id="ARBA00023180"/>
    </source>
</evidence>
<evidence type="ECO:0000256" key="8">
    <source>
        <dbReference type="SAM" id="Phobius"/>
    </source>
</evidence>
<evidence type="ECO:0000259" key="9">
    <source>
        <dbReference type="Pfam" id="PF23122"/>
    </source>
</evidence>
<proteinExistence type="inferred from homology"/>
<dbReference type="OrthoDB" id="10250728at2759"/>
<evidence type="ECO:0000256" key="4">
    <source>
        <dbReference type="ARBA" id="ARBA00022729"/>
    </source>
</evidence>
<dbReference type="RefSeq" id="XP_038068015.1">
    <property type="nucleotide sequence ID" value="XM_038212087.1"/>
</dbReference>
<keyword evidence="11" id="KW-1185">Reference proteome</keyword>
<keyword evidence="4" id="KW-0732">Signal</keyword>
<dbReference type="Pfam" id="PF13517">
    <property type="entry name" value="FG-GAP_3"/>
    <property type="match status" value="1"/>
</dbReference>
<dbReference type="InterPro" id="IPR013517">
    <property type="entry name" value="FG-GAP"/>
</dbReference>
<evidence type="ECO:0000256" key="5">
    <source>
        <dbReference type="ARBA" id="ARBA00022989"/>
    </source>
</evidence>
<evidence type="ECO:0000256" key="6">
    <source>
        <dbReference type="ARBA" id="ARBA00023136"/>
    </source>
</evidence>
<reference evidence="10" key="1">
    <citation type="submission" date="2022-11" db="UniProtKB">
        <authorList>
            <consortium name="EnsemblMetazoa"/>
        </authorList>
    </citation>
    <scope>IDENTIFICATION</scope>
</reference>
<keyword evidence="5 8" id="KW-1133">Transmembrane helix</keyword>
<feature type="domain" description="T-cell immunomodulatory protein TIP C2" evidence="9">
    <location>
        <begin position="479"/>
        <end position="579"/>
    </location>
</feature>
<dbReference type="InterPro" id="IPR024881">
    <property type="entry name" value="Tip"/>
</dbReference>
<name>A0A914AV92_PATMI</name>
<dbReference type="EnsemblMetazoa" id="XM_038212087.1">
    <property type="protein sequence ID" value="XP_038068015.1"/>
    <property type="gene ID" value="LOC119737623"/>
</dbReference>
<accession>A0A914AV92</accession>
<evidence type="ECO:0000313" key="11">
    <source>
        <dbReference type="Proteomes" id="UP000887568"/>
    </source>
</evidence>
<sequence>MINVENDVKLKMSPFQCCVFLFFTLFSIAFSDDLFAENTADFSDTTNQVFGGVPGDGIVAAYGDFDSDKRTDVFVIRENGHVMDIYFQQMKEIVTLSKTVHSISITRNNDTITSVVPGDFDGNSQMDVLITTKPNGRVFDPLAPTSAFVYWGQNAKYKLGPVTTVTKVLKDQPLMMDYNADMVPDLFGVDMDGVRQFWTFNDTDNHDFVSIPLDGPSAPLQIPNSNAFLDLTGNYAADLFVTSLDENDITKSQFEIWQLLAGEPDAWKMQQPYSPPELQGKAVQLGQSSFADMNADGKIDHVLPVCLDSECRKSLIYMRDGASDEWILLLDMSATTKEKWGFVPPKEMSKWAYMPITARLGDTNMDSYPDILCILRSGSNETRRVVLLENKDGKSLEPVWDSKALNEIEKPILATFMDLTHTGILDILVVNQSQSDVEPQIHVIKNNFAVDAYFFKTHILSGLCFSDCDGISTKYFFQPYGVNQPGPFIHYTTTSSTGVLQHGAAPQLYQSAYFSLQLPYVVLGLGQNPNYVDYLTVSAPSPTRPREENARQHTFTSIIPNSEVIVIPFPLDTPEEWKSVLIITPGRSVLVTGGVLVGTCVFMALVVGILQLLEKREDDREKRQESHRFHFDAM</sequence>
<keyword evidence="6 8" id="KW-0472">Membrane</keyword>
<comment type="similarity">
    <text evidence="2">Belongs to the TIP family.</text>
</comment>
<dbReference type="CTD" id="81533"/>
<dbReference type="Proteomes" id="UP000887568">
    <property type="component" value="Unplaced"/>
</dbReference>
<comment type="subcellular location">
    <subcellularLocation>
        <location evidence="1">Membrane</location>
        <topology evidence="1">Single-pass type I membrane protein</topology>
    </subcellularLocation>
</comment>
<dbReference type="GeneID" id="119737623"/>
<protein>
    <recommendedName>
        <fullName evidence="9">T-cell immunomodulatory protein TIP C2 domain-containing protein</fullName>
    </recommendedName>
</protein>
<feature type="transmembrane region" description="Helical" evidence="8">
    <location>
        <begin position="589"/>
        <end position="613"/>
    </location>
</feature>
<keyword evidence="7" id="KW-0325">Glycoprotein</keyword>
<organism evidence="10 11">
    <name type="scientific">Patiria miniata</name>
    <name type="common">Bat star</name>
    <name type="synonym">Asterina miniata</name>
    <dbReference type="NCBI Taxonomy" id="46514"/>
    <lineage>
        <taxon>Eukaryota</taxon>
        <taxon>Metazoa</taxon>
        <taxon>Echinodermata</taxon>
        <taxon>Eleutherozoa</taxon>
        <taxon>Asterozoa</taxon>
        <taxon>Asteroidea</taxon>
        <taxon>Valvatacea</taxon>
        <taxon>Valvatida</taxon>
        <taxon>Asterinidae</taxon>
        <taxon>Patiria</taxon>
    </lineage>
</organism>
<keyword evidence="3 8" id="KW-0812">Transmembrane</keyword>
<dbReference type="GO" id="GO:0005886">
    <property type="term" value="C:plasma membrane"/>
    <property type="evidence" value="ECO:0007669"/>
    <property type="project" value="TreeGrafter"/>
</dbReference>
<evidence type="ECO:0000256" key="1">
    <source>
        <dbReference type="ARBA" id="ARBA00004479"/>
    </source>
</evidence>
<dbReference type="PANTHER" id="PTHR13412">
    <property type="entry name" value="T-CELL IMMUNOMODULATORY PROTEIN HOMOLOG"/>
    <property type="match status" value="1"/>
</dbReference>
<evidence type="ECO:0000313" key="10">
    <source>
        <dbReference type="EnsemblMetazoa" id="XP_038068015.1"/>
    </source>
</evidence>
<evidence type="ECO:0000256" key="3">
    <source>
        <dbReference type="ARBA" id="ARBA00022692"/>
    </source>
</evidence>